<dbReference type="InterPro" id="IPR036866">
    <property type="entry name" value="RibonucZ/Hydroxyglut_hydro"/>
</dbReference>
<organism evidence="1 2">
    <name type="scientific">Vibrio zhugei</name>
    <dbReference type="NCBI Taxonomy" id="2479546"/>
    <lineage>
        <taxon>Bacteria</taxon>
        <taxon>Pseudomonadati</taxon>
        <taxon>Pseudomonadota</taxon>
        <taxon>Gammaproteobacteria</taxon>
        <taxon>Vibrionales</taxon>
        <taxon>Vibrionaceae</taxon>
        <taxon>Vibrio</taxon>
    </lineage>
</organism>
<dbReference type="CDD" id="cd16272">
    <property type="entry name" value="RNaseZ_MBL-fold"/>
    <property type="match status" value="1"/>
</dbReference>
<dbReference type="PANTHER" id="PTHR46018:SF2">
    <property type="entry name" value="ZINC PHOSPHODIESTERASE ELAC PROTEIN 1"/>
    <property type="match status" value="1"/>
</dbReference>
<accession>A0ABV7CB33</accession>
<dbReference type="EMBL" id="JBHRSE010000115">
    <property type="protein sequence ID" value="MFC3025312.1"/>
    <property type="molecule type" value="Genomic_DNA"/>
</dbReference>
<evidence type="ECO:0000313" key="1">
    <source>
        <dbReference type="EMBL" id="MFC3025312.1"/>
    </source>
</evidence>
<proteinExistence type="predicted"/>
<dbReference type="Proteomes" id="UP001595384">
    <property type="component" value="Unassembled WGS sequence"/>
</dbReference>
<evidence type="ECO:0000313" key="2">
    <source>
        <dbReference type="Proteomes" id="UP001595384"/>
    </source>
</evidence>
<protein>
    <submittedName>
        <fullName evidence="1">MBL fold metallo-hydrolase</fullName>
    </submittedName>
</protein>
<gene>
    <name evidence="1" type="ORF">ACFODT_16025</name>
</gene>
<comment type="caution">
    <text evidence="1">The sequence shown here is derived from an EMBL/GenBank/DDBJ whole genome shotgun (WGS) entry which is preliminary data.</text>
</comment>
<dbReference type="RefSeq" id="WP_123014437.1">
    <property type="nucleotide sequence ID" value="NZ_AP024912.1"/>
</dbReference>
<reference evidence="2" key="1">
    <citation type="journal article" date="2019" name="Int. J. Syst. Evol. Microbiol.">
        <title>The Global Catalogue of Microorganisms (GCM) 10K type strain sequencing project: providing services to taxonomists for standard genome sequencing and annotation.</title>
        <authorList>
            <consortium name="The Broad Institute Genomics Platform"/>
            <consortium name="The Broad Institute Genome Sequencing Center for Infectious Disease"/>
            <person name="Wu L."/>
            <person name="Ma J."/>
        </authorList>
    </citation>
    <scope>NUCLEOTIDE SEQUENCE [LARGE SCALE GENOMIC DNA]</scope>
    <source>
        <strain evidence="2">KCTC 62784</strain>
    </source>
</reference>
<sequence length="256" mass="28954">MKIDVIGSGSAFATHANTSAMLVTENDQCWLIDCGPTIPRALWQRSLTVNAIDVIYFTHIHPDHCAGLPALLNQWNSFGRVKPLTIVCQPEQQVMLESLVTLSIWPKSEMRFEQHWCHTLPTMHWGTWTIHTAPTDHDVPNRAIRIANHQHALFYSDDGRPTDASIALMKNATIAFQECASFDSLPEGDSHGDLPQCIELSEALNLDYLCVYHCWDEYLEDIQARCAALPHLYVSQDNLVIDLDKNIGHQLDDQLR</sequence>
<name>A0ABV7CB33_9VIBR</name>
<keyword evidence="2" id="KW-1185">Reference proteome</keyword>
<dbReference type="Gene3D" id="3.60.15.10">
    <property type="entry name" value="Ribonuclease Z/Hydroxyacylglutathione hydrolase-like"/>
    <property type="match status" value="1"/>
</dbReference>
<dbReference type="SUPFAM" id="SSF56281">
    <property type="entry name" value="Metallo-hydrolase/oxidoreductase"/>
    <property type="match status" value="1"/>
</dbReference>
<dbReference type="Pfam" id="PF23023">
    <property type="entry name" value="Anti-Pycsar_Apyc1"/>
    <property type="match status" value="1"/>
</dbReference>
<dbReference type="PANTHER" id="PTHR46018">
    <property type="entry name" value="ZINC PHOSPHODIESTERASE ELAC PROTEIN 1"/>
    <property type="match status" value="1"/>
</dbReference>